<reference evidence="2" key="1">
    <citation type="submission" date="2014-09" db="EMBL/GenBank/DDBJ databases">
        <authorList>
            <person name="Sharma Rahul"/>
            <person name="Thines Marco"/>
        </authorList>
    </citation>
    <scope>NUCLEOTIDE SEQUENCE [LARGE SCALE GENOMIC DNA]</scope>
</reference>
<sequence length="85" mass="9637">MATTPFNGPMLRDLRTPDVVDFVVTIEDALVVFRDARLARDRELDTVLHSYAILCMLVSTLRADSQFDVFDVTVSTFDVPMRLQS</sequence>
<dbReference type="GeneID" id="36408877"/>
<organism evidence="1 2">
    <name type="scientific">Plasmopara halstedii</name>
    <name type="common">Downy mildew of sunflower</name>
    <dbReference type="NCBI Taxonomy" id="4781"/>
    <lineage>
        <taxon>Eukaryota</taxon>
        <taxon>Sar</taxon>
        <taxon>Stramenopiles</taxon>
        <taxon>Oomycota</taxon>
        <taxon>Peronosporomycetes</taxon>
        <taxon>Peronosporales</taxon>
        <taxon>Peronosporaceae</taxon>
        <taxon>Plasmopara</taxon>
    </lineage>
</organism>
<name>A0A0P1AQY6_PLAHL</name>
<dbReference type="RefSeq" id="XP_024579999.1">
    <property type="nucleotide sequence ID" value="XM_024729642.1"/>
</dbReference>
<evidence type="ECO:0000313" key="2">
    <source>
        <dbReference type="Proteomes" id="UP000054928"/>
    </source>
</evidence>
<protein>
    <submittedName>
        <fullName evidence="1">Uncharacterized protein</fullName>
    </submittedName>
</protein>
<keyword evidence="2" id="KW-1185">Reference proteome</keyword>
<dbReference type="EMBL" id="CCYD01000695">
    <property type="protein sequence ID" value="CEG43630.1"/>
    <property type="molecule type" value="Genomic_DNA"/>
</dbReference>
<dbReference type="AlphaFoldDB" id="A0A0P1AQY6"/>
<proteinExistence type="predicted"/>
<dbReference type="Proteomes" id="UP000054928">
    <property type="component" value="Unassembled WGS sequence"/>
</dbReference>
<accession>A0A0P1AQY6</accession>
<evidence type="ECO:0000313" key="1">
    <source>
        <dbReference type="EMBL" id="CEG43630.1"/>
    </source>
</evidence>